<dbReference type="OrthoDB" id="6924888at2759"/>
<name>A0A9P0BZI8_CHRIL</name>
<protein>
    <submittedName>
        <fullName evidence="2">Uncharacterized protein</fullName>
    </submittedName>
</protein>
<evidence type="ECO:0000313" key="2">
    <source>
        <dbReference type="EMBL" id="CAH0597072.1"/>
    </source>
</evidence>
<dbReference type="AlphaFoldDB" id="A0A9P0BZI8"/>
<evidence type="ECO:0000256" key="1">
    <source>
        <dbReference type="SAM" id="MobiDB-lite"/>
    </source>
</evidence>
<feature type="region of interest" description="Disordered" evidence="1">
    <location>
        <begin position="879"/>
        <end position="905"/>
    </location>
</feature>
<dbReference type="EMBL" id="LR824026">
    <property type="protein sequence ID" value="CAH0597072.1"/>
    <property type="molecule type" value="Genomic_DNA"/>
</dbReference>
<feature type="compositionally biased region" description="Polar residues" evidence="1">
    <location>
        <begin position="890"/>
        <end position="905"/>
    </location>
</feature>
<gene>
    <name evidence="2" type="ORF">CINC_LOCUS7547</name>
</gene>
<organism evidence="2 3">
    <name type="scientific">Chrysodeixis includens</name>
    <name type="common">Soybean looper</name>
    <name type="synonym">Pseudoplusia includens</name>
    <dbReference type="NCBI Taxonomy" id="689277"/>
    <lineage>
        <taxon>Eukaryota</taxon>
        <taxon>Metazoa</taxon>
        <taxon>Ecdysozoa</taxon>
        <taxon>Arthropoda</taxon>
        <taxon>Hexapoda</taxon>
        <taxon>Insecta</taxon>
        <taxon>Pterygota</taxon>
        <taxon>Neoptera</taxon>
        <taxon>Endopterygota</taxon>
        <taxon>Lepidoptera</taxon>
        <taxon>Glossata</taxon>
        <taxon>Ditrysia</taxon>
        <taxon>Noctuoidea</taxon>
        <taxon>Noctuidae</taxon>
        <taxon>Plusiinae</taxon>
        <taxon>Chrysodeixis</taxon>
    </lineage>
</organism>
<proteinExistence type="predicted"/>
<evidence type="ECO:0000313" key="3">
    <source>
        <dbReference type="Proteomes" id="UP001154114"/>
    </source>
</evidence>
<keyword evidence="3" id="KW-1185">Reference proteome</keyword>
<dbReference type="Proteomes" id="UP001154114">
    <property type="component" value="Chromosome 23"/>
</dbReference>
<feature type="region of interest" description="Disordered" evidence="1">
    <location>
        <begin position="928"/>
        <end position="956"/>
    </location>
</feature>
<accession>A0A9P0BZI8</accession>
<reference evidence="2" key="1">
    <citation type="submission" date="2021-12" db="EMBL/GenBank/DDBJ databases">
        <authorList>
            <person name="King R."/>
        </authorList>
    </citation>
    <scope>NUCLEOTIDE SEQUENCE</scope>
</reference>
<feature type="compositionally biased region" description="Low complexity" evidence="1">
    <location>
        <begin position="930"/>
        <end position="947"/>
    </location>
</feature>
<sequence>MTFDFYFHFIEYLPGVTSGGKFHYHRGTFRRTDDCNVCFADDCLVLDQARCDYYVETDSLLEKDDDTPAFSGNEELRKDVDSLIYDLVEKAALTSPPMECIPFISRYTDCNKENVCVGCKSCTCSSAGKWNCTSSAQCHSREVELNIDHRVLVLVLENMVDGGNRRKTKRSVTESPGELKNITKLSLEQMSEWIYGVKPLSPHEHSTMTTTALGGTEPATAAMTANQTATTEKPSGLTTKDANTATESFVMSESDYVAFDEVLRNIAVENKSYNLRKLPLDNQLNNKTFDIDYMLMDDDNITTEHAAADDLNYVVNFMQDDVLTESPVDESTKIVIDLLETAARNSSNANETHDYDFYNKYEDVGSGFENTNDIIDYNAVNIMKREIAENKMTNVTPALTFTINSTNTSYVTEEAVDLKESVLVPLNKIIYEKKRELDELKRIKDNLVKYAKIDDEGTEDNKVQNITNKTFFSIYNLEINSDLDTNLRHGPTTKFDLDRYTKKLKNDLFEVIRDITLIQKYIQTPLPDDLRNLVIAMKRYVYRNKIKDINFDKVNTRKTKFERRKMDQGFSKCAFITFKDCIMQIIENVDKDMPKSHALSVLSPTARKILKSVIKSYYSDGFSAVGLRVHDPEYNMTTELKQIGSKWQEMTAKIVNSSPFVTLYRMKLLHFVLTMDVSKMNDALALIDFAHTRRMFPNLDNVSDDVLDKINNGLKAIHNKIQIIIRYYQKKPKPASKPTIRPRAEEDTTMKSLLEAIDSRKKKKRSFIKHIRSLLKSSKKDIAELLHRKVPKSEIVKQLARKKLDELSEKRYSEYQETMKRWQKNLDLTPRIKRSLQDAFKTRIKNIIPNYLRHKVNKGIKEKVKNATEFSGRRGYEWNQRKRRKNRRNLTTPTWRTSENSTPKTTKFTTRAMISTPKMNVTQTTKAGPVTKTANTTGNATTAVVTKSTPKTAKDG</sequence>